<name>A0ABN0VCV2_9ACTN</name>
<dbReference type="PANTHER" id="PTHR36440">
    <property type="entry name" value="PUTATIVE (AFU_ORTHOLOGUE AFUA_8G07350)-RELATED"/>
    <property type="match status" value="1"/>
</dbReference>
<evidence type="ECO:0000313" key="3">
    <source>
        <dbReference type="Proteomes" id="UP001501867"/>
    </source>
</evidence>
<dbReference type="InterPro" id="IPR053146">
    <property type="entry name" value="QDO-like"/>
</dbReference>
<sequence length="159" mass="17368">MPEEDRPEDRFILLEPGAARPGRVPLPPAFAVKASTADTGGRLSLMEVTLAKDVPRHTHHLADECVYVLDGVLGIEFDDRTHSAPAGTFALLPRGVPHALRRASDPPPRVLQISAPGGWERYVEDLIEAGPAVLTDGELDPVKINPVAARHHIRYEERP</sequence>
<evidence type="ECO:0000259" key="1">
    <source>
        <dbReference type="Pfam" id="PF07883"/>
    </source>
</evidence>
<dbReference type="Gene3D" id="2.60.120.10">
    <property type="entry name" value="Jelly Rolls"/>
    <property type="match status" value="1"/>
</dbReference>
<comment type="caution">
    <text evidence="2">The sequence shown here is derived from an EMBL/GenBank/DDBJ whole genome shotgun (WGS) entry which is preliminary data.</text>
</comment>
<dbReference type="Proteomes" id="UP001501867">
    <property type="component" value="Unassembled WGS sequence"/>
</dbReference>
<gene>
    <name evidence="2" type="ORF">GCM10010302_28640</name>
</gene>
<keyword evidence="3" id="KW-1185">Reference proteome</keyword>
<protein>
    <submittedName>
        <fullName evidence="2">Cupin domain-containing protein</fullName>
    </submittedName>
</protein>
<feature type="domain" description="Cupin type-2" evidence="1">
    <location>
        <begin position="49"/>
        <end position="111"/>
    </location>
</feature>
<reference evidence="2 3" key="1">
    <citation type="journal article" date="2019" name="Int. J. Syst. Evol. Microbiol.">
        <title>The Global Catalogue of Microorganisms (GCM) 10K type strain sequencing project: providing services to taxonomists for standard genome sequencing and annotation.</title>
        <authorList>
            <consortium name="The Broad Institute Genomics Platform"/>
            <consortium name="The Broad Institute Genome Sequencing Center for Infectious Disease"/>
            <person name="Wu L."/>
            <person name="Ma J."/>
        </authorList>
    </citation>
    <scope>NUCLEOTIDE SEQUENCE [LARGE SCALE GENOMIC DNA]</scope>
    <source>
        <strain evidence="2 3">JCM 4505</strain>
    </source>
</reference>
<organism evidence="2 3">
    <name type="scientific">Streptomyces polychromogenes</name>
    <dbReference type="NCBI Taxonomy" id="67342"/>
    <lineage>
        <taxon>Bacteria</taxon>
        <taxon>Bacillati</taxon>
        <taxon>Actinomycetota</taxon>
        <taxon>Actinomycetes</taxon>
        <taxon>Kitasatosporales</taxon>
        <taxon>Streptomycetaceae</taxon>
        <taxon>Streptomyces</taxon>
    </lineage>
</organism>
<dbReference type="RefSeq" id="WP_344158215.1">
    <property type="nucleotide sequence ID" value="NZ_BAAABV010000015.1"/>
</dbReference>
<dbReference type="SUPFAM" id="SSF51182">
    <property type="entry name" value="RmlC-like cupins"/>
    <property type="match status" value="1"/>
</dbReference>
<dbReference type="InterPro" id="IPR013096">
    <property type="entry name" value="Cupin_2"/>
</dbReference>
<dbReference type="InterPro" id="IPR011051">
    <property type="entry name" value="RmlC_Cupin_sf"/>
</dbReference>
<proteinExistence type="predicted"/>
<dbReference type="InterPro" id="IPR014710">
    <property type="entry name" value="RmlC-like_jellyroll"/>
</dbReference>
<dbReference type="PANTHER" id="PTHR36440:SF1">
    <property type="entry name" value="PUTATIVE (AFU_ORTHOLOGUE AFUA_8G07350)-RELATED"/>
    <property type="match status" value="1"/>
</dbReference>
<dbReference type="EMBL" id="BAAABV010000015">
    <property type="protein sequence ID" value="GAA0288563.1"/>
    <property type="molecule type" value="Genomic_DNA"/>
</dbReference>
<accession>A0ABN0VCV2</accession>
<dbReference type="Pfam" id="PF07883">
    <property type="entry name" value="Cupin_2"/>
    <property type="match status" value="1"/>
</dbReference>
<evidence type="ECO:0000313" key="2">
    <source>
        <dbReference type="EMBL" id="GAA0288563.1"/>
    </source>
</evidence>